<evidence type="ECO:0000256" key="1">
    <source>
        <dbReference type="ARBA" id="ARBA00022741"/>
    </source>
</evidence>
<keyword evidence="2" id="KW-0067">ATP-binding</keyword>
<reference evidence="4" key="1">
    <citation type="submission" date="2023-10" db="EMBL/GenBank/DDBJ databases">
        <authorList>
            <person name="Chen Y."/>
            <person name="Shah S."/>
            <person name="Dougan E. K."/>
            <person name="Thang M."/>
            <person name="Chan C."/>
        </authorList>
    </citation>
    <scope>NUCLEOTIDE SEQUENCE [LARGE SCALE GENOMIC DNA]</scope>
</reference>
<sequence length="162" mass="17476">MKRLKRSRALRRWRATGEDAETKKEDGKDGNEGKKENEADKPEALADAGWIIQEPYVSDVLDAAKAASGLPVSAVDFVEMCGGCSRVPWVKEMCSQAFGGKELSTTMNADECVARGCTLQVLGAWRTRAVAPGGLPEVCYFRFFHFPPSLGQGPLPAGRGGV</sequence>
<dbReference type="Pfam" id="PF00012">
    <property type="entry name" value="HSP70"/>
    <property type="match status" value="1"/>
</dbReference>
<protein>
    <submittedName>
        <fullName evidence="4">Uncharacterized protein</fullName>
    </submittedName>
</protein>
<dbReference type="PANTHER" id="PTHR45639:SF4">
    <property type="entry name" value="HSC70CB, ISOFORM G"/>
    <property type="match status" value="1"/>
</dbReference>
<dbReference type="SUPFAM" id="SSF53067">
    <property type="entry name" value="Actin-like ATPase domain"/>
    <property type="match status" value="1"/>
</dbReference>
<evidence type="ECO:0000313" key="5">
    <source>
        <dbReference type="Proteomes" id="UP001189429"/>
    </source>
</evidence>
<dbReference type="PROSITE" id="PS01036">
    <property type="entry name" value="HSP70_3"/>
    <property type="match status" value="1"/>
</dbReference>
<dbReference type="InterPro" id="IPR043129">
    <property type="entry name" value="ATPase_NBD"/>
</dbReference>
<evidence type="ECO:0000313" key="4">
    <source>
        <dbReference type="EMBL" id="CAK0850697.1"/>
    </source>
</evidence>
<accession>A0ABN9TY67</accession>
<keyword evidence="5" id="KW-1185">Reference proteome</keyword>
<feature type="region of interest" description="Disordered" evidence="3">
    <location>
        <begin position="1"/>
        <end position="41"/>
    </location>
</feature>
<dbReference type="InterPro" id="IPR013126">
    <property type="entry name" value="Hsp_70_fam"/>
</dbReference>
<dbReference type="EMBL" id="CAUYUJ010015171">
    <property type="protein sequence ID" value="CAK0850697.1"/>
    <property type="molecule type" value="Genomic_DNA"/>
</dbReference>
<dbReference type="InterPro" id="IPR018181">
    <property type="entry name" value="Heat_shock_70_CS"/>
</dbReference>
<keyword evidence="1" id="KW-0547">Nucleotide-binding</keyword>
<dbReference type="Gene3D" id="3.30.420.40">
    <property type="match status" value="2"/>
</dbReference>
<name>A0ABN9TY67_9DINO</name>
<feature type="compositionally biased region" description="Basic and acidic residues" evidence="3">
    <location>
        <begin position="15"/>
        <end position="41"/>
    </location>
</feature>
<proteinExistence type="predicted"/>
<dbReference type="Proteomes" id="UP001189429">
    <property type="component" value="Unassembled WGS sequence"/>
</dbReference>
<gene>
    <name evidence="4" type="ORF">PCOR1329_LOCUS43021</name>
</gene>
<comment type="caution">
    <text evidence="4">The sequence shown here is derived from an EMBL/GenBank/DDBJ whole genome shotgun (WGS) entry which is preliminary data.</text>
</comment>
<evidence type="ECO:0000256" key="3">
    <source>
        <dbReference type="SAM" id="MobiDB-lite"/>
    </source>
</evidence>
<dbReference type="PANTHER" id="PTHR45639">
    <property type="entry name" value="HSC70CB, ISOFORM G-RELATED"/>
    <property type="match status" value="1"/>
</dbReference>
<evidence type="ECO:0000256" key="2">
    <source>
        <dbReference type="ARBA" id="ARBA00022840"/>
    </source>
</evidence>
<feature type="compositionally biased region" description="Basic residues" evidence="3">
    <location>
        <begin position="1"/>
        <end position="14"/>
    </location>
</feature>
<organism evidence="4 5">
    <name type="scientific">Prorocentrum cordatum</name>
    <dbReference type="NCBI Taxonomy" id="2364126"/>
    <lineage>
        <taxon>Eukaryota</taxon>
        <taxon>Sar</taxon>
        <taxon>Alveolata</taxon>
        <taxon>Dinophyceae</taxon>
        <taxon>Prorocentrales</taxon>
        <taxon>Prorocentraceae</taxon>
        <taxon>Prorocentrum</taxon>
    </lineage>
</organism>